<keyword evidence="1" id="KW-0418">Kinase</keyword>
<gene>
    <name evidence="1" type="primary">PTK6</name>
    <name evidence="1" type="ORF">L345_05737</name>
</gene>
<feature type="non-terminal residue" evidence="1">
    <location>
        <position position="1"/>
    </location>
</feature>
<dbReference type="SUPFAM" id="SSF56112">
    <property type="entry name" value="Protein kinase-like (PK-like)"/>
    <property type="match status" value="1"/>
</dbReference>
<name>V8P3A5_OPHHA</name>
<evidence type="ECO:0000313" key="2">
    <source>
        <dbReference type="Proteomes" id="UP000018936"/>
    </source>
</evidence>
<accession>V8P3A5</accession>
<reference evidence="1 2" key="1">
    <citation type="journal article" date="2013" name="Proc. Natl. Acad. Sci. U.S.A.">
        <title>The king cobra genome reveals dynamic gene evolution and adaptation in the snake venom system.</title>
        <authorList>
            <person name="Vonk F.J."/>
            <person name="Casewell N.R."/>
            <person name="Henkel C.V."/>
            <person name="Heimberg A.M."/>
            <person name="Jansen H.J."/>
            <person name="McCleary R.J."/>
            <person name="Kerkkamp H.M."/>
            <person name="Vos R.A."/>
            <person name="Guerreiro I."/>
            <person name="Calvete J.J."/>
            <person name="Wuster W."/>
            <person name="Woods A.E."/>
            <person name="Logan J.M."/>
            <person name="Harrison R.A."/>
            <person name="Castoe T.A."/>
            <person name="de Koning A.P."/>
            <person name="Pollock D.D."/>
            <person name="Yandell M."/>
            <person name="Calderon D."/>
            <person name="Renjifo C."/>
            <person name="Currier R.B."/>
            <person name="Salgado D."/>
            <person name="Pla D."/>
            <person name="Sanz L."/>
            <person name="Hyder A.S."/>
            <person name="Ribeiro J.M."/>
            <person name="Arntzen J.W."/>
            <person name="van den Thillart G.E."/>
            <person name="Boetzer M."/>
            <person name="Pirovano W."/>
            <person name="Dirks R.P."/>
            <person name="Spaink H.P."/>
            <person name="Duboule D."/>
            <person name="McGlinn E."/>
            <person name="Kini R.M."/>
            <person name="Richardson M.K."/>
        </authorList>
    </citation>
    <scope>NUCLEOTIDE SEQUENCE</scope>
    <source>
        <tissue evidence="1">Blood</tissue>
    </source>
</reference>
<dbReference type="OrthoDB" id="4062651at2759"/>
<dbReference type="InterPro" id="IPR011009">
    <property type="entry name" value="Kinase-like_dom_sf"/>
</dbReference>
<protein>
    <submittedName>
        <fullName evidence="1">Protein-tyrosine kinase 6</fullName>
    </submittedName>
</protein>
<dbReference type="Gene3D" id="3.30.200.20">
    <property type="entry name" value="Phosphorylase Kinase, domain 1"/>
    <property type="match status" value="1"/>
</dbReference>
<dbReference type="AlphaFoldDB" id="V8P3A5"/>
<organism evidence="1 2">
    <name type="scientific">Ophiophagus hannah</name>
    <name type="common">King cobra</name>
    <name type="synonym">Naja hannah</name>
    <dbReference type="NCBI Taxonomy" id="8665"/>
    <lineage>
        <taxon>Eukaryota</taxon>
        <taxon>Metazoa</taxon>
        <taxon>Chordata</taxon>
        <taxon>Craniata</taxon>
        <taxon>Vertebrata</taxon>
        <taxon>Euteleostomi</taxon>
        <taxon>Lepidosauria</taxon>
        <taxon>Squamata</taxon>
        <taxon>Bifurcata</taxon>
        <taxon>Unidentata</taxon>
        <taxon>Episquamata</taxon>
        <taxon>Toxicofera</taxon>
        <taxon>Serpentes</taxon>
        <taxon>Colubroidea</taxon>
        <taxon>Elapidae</taxon>
        <taxon>Elapinae</taxon>
        <taxon>Ophiophagus</taxon>
    </lineage>
</organism>
<sequence>MLSLPPPPKNKEKVLFKKKFCVSGRTISAFSILKLPAEMKSLSEALQLLKVSSTVVKRIWLPPLTWLGHCDHRKYESVAKRLNFDHVTPEPKAMPHWDDWERPKDEFRLIRKLDSGYFGQVYEGLWKGKVKVAIKVLQRGKVKPWK</sequence>
<comment type="caution">
    <text evidence="1">The sequence shown here is derived from an EMBL/GenBank/DDBJ whole genome shotgun (WGS) entry which is preliminary data.</text>
</comment>
<proteinExistence type="predicted"/>
<dbReference type="Proteomes" id="UP000018936">
    <property type="component" value="Unassembled WGS sequence"/>
</dbReference>
<dbReference type="EMBL" id="AZIM01001010">
    <property type="protein sequence ID" value="ETE68473.1"/>
    <property type="molecule type" value="Genomic_DNA"/>
</dbReference>
<evidence type="ECO:0000313" key="1">
    <source>
        <dbReference type="EMBL" id="ETE68473.1"/>
    </source>
</evidence>
<dbReference type="GO" id="GO:0004713">
    <property type="term" value="F:protein tyrosine kinase activity"/>
    <property type="evidence" value="ECO:0007669"/>
    <property type="project" value="UniProtKB-KW"/>
</dbReference>
<keyword evidence="2" id="KW-1185">Reference proteome</keyword>
<keyword evidence="1" id="KW-0808">Transferase</keyword>
<keyword evidence="1" id="KW-0829">Tyrosine-protein kinase</keyword>